<dbReference type="PANTHER" id="PTHR43394">
    <property type="entry name" value="ATP-DEPENDENT PERMEASE MDL1, MITOCHONDRIAL"/>
    <property type="match status" value="1"/>
</dbReference>
<dbReference type="InterPro" id="IPR036640">
    <property type="entry name" value="ABC1_TM_sf"/>
</dbReference>
<evidence type="ECO:0000256" key="9">
    <source>
        <dbReference type="ARBA" id="ARBA00023055"/>
    </source>
</evidence>
<dbReference type="SUPFAM" id="SSF52540">
    <property type="entry name" value="P-loop containing nucleoside triphosphate hydrolases"/>
    <property type="match status" value="1"/>
</dbReference>
<evidence type="ECO:0000256" key="5">
    <source>
        <dbReference type="ARBA" id="ARBA00022741"/>
    </source>
</evidence>
<dbReference type="InterPro" id="IPR027417">
    <property type="entry name" value="P-loop_NTPase"/>
</dbReference>
<dbReference type="Gene3D" id="3.40.50.300">
    <property type="entry name" value="P-loop containing nucleotide triphosphate hydrolases"/>
    <property type="match status" value="1"/>
</dbReference>
<dbReference type="RefSeq" id="WP_386024846.1">
    <property type="nucleotide sequence ID" value="NZ_JBHUHX010000013.1"/>
</dbReference>
<dbReference type="PROSITE" id="PS50929">
    <property type="entry name" value="ABC_TM1F"/>
    <property type="match status" value="1"/>
</dbReference>
<feature type="domain" description="ABC transporter" evidence="12">
    <location>
        <begin position="357"/>
        <end position="593"/>
    </location>
</feature>
<evidence type="ECO:0000256" key="11">
    <source>
        <dbReference type="SAM" id="Phobius"/>
    </source>
</evidence>
<evidence type="ECO:0000256" key="6">
    <source>
        <dbReference type="ARBA" id="ARBA00022840"/>
    </source>
</evidence>
<evidence type="ECO:0000313" key="14">
    <source>
        <dbReference type="EMBL" id="MFD2111470.1"/>
    </source>
</evidence>
<feature type="domain" description="ABC transmembrane type-1" evidence="13">
    <location>
        <begin position="43"/>
        <end position="325"/>
    </location>
</feature>
<dbReference type="InterPro" id="IPR003439">
    <property type="entry name" value="ABC_transporter-like_ATP-bd"/>
</dbReference>
<dbReference type="SMART" id="SM00382">
    <property type="entry name" value="AAA"/>
    <property type="match status" value="1"/>
</dbReference>
<feature type="transmembrane region" description="Helical" evidence="11">
    <location>
        <begin position="176"/>
        <end position="200"/>
    </location>
</feature>
<dbReference type="InterPro" id="IPR011917">
    <property type="entry name" value="ABC_transpr_lipidA"/>
</dbReference>
<reference evidence="15" key="1">
    <citation type="journal article" date="2019" name="Int. J. Syst. Evol. Microbiol.">
        <title>The Global Catalogue of Microorganisms (GCM) 10K type strain sequencing project: providing services to taxonomists for standard genome sequencing and annotation.</title>
        <authorList>
            <consortium name="The Broad Institute Genomics Platform"/>
            <consortium name="The Broad Institute Genome Sequencing Center for Infectious Disease"/>
            <person name="Wu L."/>
            <person name="Ma J."/>
        </authorList>
    </citation>
    <scope>NUCLEOTIDE SEQUENCE [LARGE SCALE GENOMIC DNA]</scope>
    <source>
        <strain evidence="15">KACC 12597</strain>
    </source>
</reference>
<dbReference type="Pfam" id="PF00664">
    <property type="entry name" value="ABC_membrane"/>
    <property type="match status" value="1"/>
</dbReference>
<dbReference type="InterPro" id="IPR011527">
    <property type="entry name" value="ABC1_TM_dom"/>
</dbReference>
<dbReference type="InterPro" id="IPR003593">
    <property type="entry name" value="AAA+_ATPase"/>
</dbReference>
<protein>
    <submittedName>
        <fullName evidence="14">Lipid A export permease/ATP-binding protein MsbA</fullName>
    </submittedName>
</protein>
<accession>A0ABW4Y702</accession>
<dbReference type="CDD" id="cd18552">
    <property type="entry name" value="ABC_6TM_MsbA_like"/>
    <property type="match status" value="1"/>
</dbReference>
<evidence type="ECO:0000256" key="10">
    <source>
        <dbReference type="ARBA" id="ARBA00023136"/>
    </source>
</evidence>
<keyword evidence="6" id="KW-0067">ATP-binding</keyword>
<evidence type="ECO:0000256" key="3">
    <source>
        <dbReference type="ARBA" id="ARBA00022475"/>
    </source>
</evidence>
<dbReference type="InterPro" id="IPR017871">
    <property type="entry name" value="ABC_transporter-like_CS"/>
</dbReference>
<dbReference type="Pfam" id="PF00005">
    <property type="entry name" value="ABC_tran"/>
    <property type="match status" value="1"/>
</dbReference>
<sequence length="606" mass="67029">MSEKTVVSGDKTRSGDPVLSGADAKQIYRRLLNHVRPYWRMFVFSLSGMLIFAATEPLFAAMMKPLIDGSFVDRDLDMVRTMPLWLVGLFVVRGIAGFINTYCLSWVGRRVVADLRQQMFEHLLRAPTRYFDNSGSGHILAKLTYNVENVANASTSAVTTLVRDGFTVIGLMAYMLYLNAALSVIFLVIGPVMAGAVKYATKRFRRHSRRIQDRVGDITHIAQEVIDGNRVVKAFGGQERAARRFSFINEKTRSLQMKMIATEAASVPLVQLISAIAIGVVVYLSTMQGLKENITVGTFMSFVVAMGLLLPPVKRLTSVNAQLQRGIVAAESLFELLDAEEEDDRGTRVLERAAGRIEYRNVSHCYSEDKAPAVTDLNLIVEPGEKIALVGHSGSGKSTMASLLPRFYDPTTGEILIDDIPIRDLTLASLRDQISLVSQDVVLFNDTIANNIAYGCSVPPSTSELKRVAASAHALDFIRELPQGFQTLVGDRGVLLSGGQRQRLAIARAMLKDAPILILDEATSALDTEAERYIQAALQELMQRCTTLVIAHRLSTIENADRILVLQAGRIVEQGRHSELMALDGYYSRLHRMQFHETDTQQTAFA</sequence>
<keyword evidence="3" id="KW-1003">Cell membrane</keyword>
<dbReference type="PROSITE" id="PS00211">
    <property type="entry name" value="ABC_TRANSPORTER_1"/>
    <property type="match status" value="1"/>
</dbReference>
<feature type="transmembrane region" description="Helical" evidence="11">
    <location>
        <begin position="38"/>
        <end position="63"/>
    </location>
</feature>
<keyword evidence="4 11" id="KW-0812">Transmembrane</keyword>
<dbReference type="PROSITE" id="PS50893">
    <property type="entry name" value="ABC_TRANSPORTER_2"/>
    <property type="match status" value="1"/>
</dbReference>
<keyword evidence="8 11" id="KW-1133">Transmembrane helix</keyword>
<evidence type="ECO:0000256" key="1">
    <source>
        <dbReference type="ARBA" id="ARBA00004651"/>
    </source>
</evidence>
<dbReference type="NCBIfam" id="TIGR02203">
    <property type="entry name" value="MsbA_lipidA"/>
    <property type="match status" value="1"/>
</dbReference>
<keyword evidence="7" id="KW-1278">Translocase</keyword>
<dbReference type="Gene3D" id="1.20.1560.10">
    <property type="entry name" value="ABC transporter type 1, transmembrane domain"/>
    <property type="match status" value="1"/>
</dbReference>
<evidence type="ECO:0000256" key="8">
    <source>
        <dbReference type="ARBA" id="ARBA00022989"/>
    </source>
</evidence>
<dbReference type="Proteomes" id="UP001597337">
    <property type="component" value="Unassembled WGS sequence"/>
</dbReference>
<dbReference type="SUPFAM" id="SSF90123">
    <property type="entry name" value="ABC transporter transmembrane region"/>
    <property type="match status" value="1"/>
</dbReference>
<gene>
    <name evidence="14" type="primary">msbA</name>
    <name evidence="14" type="ORF">ACFSJC_06430</name>
</gene>
<keyword evidence="15" id="KW-1185">Reference proteome</keyword>
<evidence type="ECO:0000256" key="7">
    <source>
        <dbReference type="ARBA" id="ARBA00022967"/>
    </source>
</evidence>
<comment type="caution">
    <text evidence="14">The sequence shown here is derived from an EMBL/GenBank/DDBJ whole genome shotgun (WGS) entry which is preliminary data.</text>
</comment>
<feature type="transmembrane region" description="Helical" evidence="11">
    <location>
        <begin position="84"/>
        <end position="107"/>
    </location>
</feature>
<keyword evidence="9" id="KW-0445">Lipid transport</keyword>
<name>A0ABW4Y702_9GAMM</name>
<dbReference type="PANTHER" id="PTHR43394:SF1">
    <property type="entry name" value="ATP-BINDING CASSETTE SUB-FAMILY B MEMBER 10, MITOCHONDRIAL"/>
    <property type="match status" value="1"/>
</dbReference>
<dbReference type="EMBL" id="JBHUHX010000013">
    <property type="protein sequence ID" value="MFD2111470.1"/>
    <property type="molecule type" value="Genomic_DNA"/>
</dbReference>
<evidence type="ECO:0000259" key="12">
    <source>
        <dbReference type="PROSITE" id="PS50893"/>
    </source>
</evidence>
<comment type="subcellular location">
    <subcellularLocation>
        <location evidence="1">Cell membrane</location>
        <topology evidence="1">Multi-pass membrane protein</topology>
    </subcellularLocation>
</comment>
<proteinExistence type="predicted"/>
<keyword evidence="2" id="KW-0813">Transport</keyword>
<evidence type="ECO:0000256" key="4">
    <source>
        <dbReference type="ARBA" id="ARBA00022692"/>
    </source>
</evidence>
<evidence type="ECO:0000256" key="2">
    <source>
        <dbReference type="ARBA" id="ARBA00022448"/>
    </source>
</evidence>
<evidence type="ECO:0000313" key="15">
    <source>
        <dbReference type="Proteomes" id="UP001597337"/>
    </source>
</evidence>
<keyword evidence="5" id="KW-0547">Nucleotide-binding</keyword>
<keyword evidence="10 11" id="KW-0472">Membrane</keyword>
<evidence type="ECO:0000259" key="13">
    <source>
        <dbReference type="PROSITE" id="PS50929"/>
    </source>
</evidence>
<organism evidence="14 15">
    <name type="scientific">Thiorhodococcus fuscus</name>
    <dbReference type="NCBI Taxonomy" id="527200"/>
    <lineage>
        <taxon>Bacteria</taxon>
        <taxon>Pseudomonadati</taxon>
        <taxon>Pseudomonadota</taxon>
        <taxon>Gammaproteobacteria</taxon>
        <taxon>Chromatiales</taxon>
        <taxon>Chromatiaceae</taxon>
        <taxon>Thiorhodococcus</taxon>
    </lineage>
</organism>
<dbReference type="InterPro" id="IPR039421">
    <property type="entry name" value="Type_1_exporter"/>
</dbReference>
<feature type="transmembrane region" description="Helical" evidence="11">
    <location>
        <begin position="260"/>
        <end position="282"/>
    </location>
</feature>
<feature type="transmembrane region" description="Helical" evidence="11">
    <location>
        <begin position="294"/>
        <end position="313"/>
    </location>
</feature>